<dbReference type="PANTHER" id="PTHR10890">
    <property type="entry name" value="CYSTEINYL-TRNA SYNTHETASE"/>
    <property type="match status" value="1"/>
</dbReference>
<proteinExistence type="inferred from homology"/>
<evidence type="ECO:0000256" key="7">
    <source>
        <dbReference type="ARBA" id="ARBA00022741"/>
    </source>
</evidence>
<comment type="catalytic activity">
    <reaction evidence="12 13">
        <text>tRNA(Cys) + L-cysteine + ATP = L-cysteinyl-tRNA(Cys) + AMP + diphosphate</text>
        <dbReference type="Rhea" id="RHEA:17773"/>
        <dbReference type="Rhea" id="RHEA-COMP:9661"/>
        <dbReference type="Rhea" id="RHEA-COMP:9679"/>
        <dbReference type="ChEBI" id="CHEBI:30616"/>
        <dbReference type="ChEBI" id="CHEBI:33019"/>
        <dbReference type="ChEBI" id="CHEBI:35235"/>
        <dbReference type="ChEBI" id="CHEBI:78442"/>
        <dbReference type="ChEBI" id="CHEBI:78517"/>
        <dbReference type="ChEBI" id="CHEBI:456215"/>
        <dbReference type="EC" id="6.1.1.16"/>
    </reaction>
</comment>
<comment type="caution">
    <text evidence="15">The sequence shown here is derived from an EMBL/GenBank/DDBJ whole genome shotgun (WGS) entry which is preliminary data.</text>
</comment>
<evidence type="ECO:0000256" key="2">
    <source>
        <dbReference type="ARBA" id="ARBA00005594"/>
    </source>
</evidence>
<keyword evidence="8 13" id="KW-0862">Zinc</keyword>
<evidence type="ECO:0000256" key="9">
    <source>
        <dbReference type="ARBA" id="ARBA00022840"/>
    </source>
</evidence>
<comment type="subcellular location">
    <subcellularLocation>
        <location evidence="1 13">Cytoplasm</location>
    </subcellularLocation>
</comment>
<comment type="cofactor">
    <cofactor evidence="13">
        <name>Zn(2+)</name>
        <dbReference type="ChEBI" id="CHEBI:29105"/>
    </cofactor>
    <text evidence="13">Binds 1 zinc ion per subunit.</text>
</comment>
<dbReference type="Gene3D" id="1.20.120.1910">
    <property type="entry name" value="Cysteine-tRNA ligase, C-terminal anti-codon recognition domain"/>
    <property type="match status" value="1"/>
</dbReference>
<dbReference type="EC" id="6.1.1.16" evidence="13"/>
<comment type="subunit">
    <text evidence="3 13">Monomer.</text>
</comment>
<evidence type="ECO:0000256" key="4">
    <source>
        <dbReference type="ARBA" id="ARBA00022490"/>
    </source>
</evidence>
<feature type="binding site" evidence="13">
    <location>
        <position position="213"/>
    </location>
    <ligand>
        <name>Zn(2+)</name>
        <dbReference type="ChEBI" id="CHEBI:29105"/>
    </ligand>
</feature>
<keyword evidence="10 13" id="KW-0648">Protein biosynthesis</keyword>
<feature type="binding site" evidence="13">
    <location>
        <position position="272"/>
    </location>
    <ligand>
        <name>ATP</name>
        <dbReference type="ChEBI" id="CHEBI:30616"/>
    </ligand>
</feature>
<dbReference type="SMART" id="SM00840">
    <property type="entry name" value="DALR_2"/>
    <property type="match status" value="1"/>
</dbReference>
<dbReference type="NCBIfam" id="TIGR00435">
    <property type="entry name" value="cysS"/>
    <property type="match status" value="1"/>
</dbReference>
<evidence type="ECO:0000313" key="16">
    <source>
        <dbReference type="Proteomes" id="UP000437709"/>
    </source>
</evidence>
<dbReference type="Proteomes" id="UP000437709">
    <property type="component" value="Unassembled WGS sequence"/>
</dbReference>
<feature type="domain" description="Cysteinyl-tRNA synthetase class Ia DALR" evidence="14">
    <location>
        <begin position="352"/>
        <end position="411"/>
    </location>
</feature>
<dbReference type="InterPro" id="IPR015803">
    <property type="entry name" value="Cys-tRNA-ligase"/>
</dbReference>
<gene>
    <name evidence="13" type="primary">cysS</name>
    <name evidence="15" type="ORF">GB881_11160</name>
</gene>
<keyword evidence="16" id="KW-1185">Reference proteome</keyword>
<dbReference type="EMBL" id="WHPC01000041">
    <property type="protein sequence ID" value="MPV37588.1"/>
    <property type="molecule type" value="Genomic_DNA"/>
</dbReference>
<feature type="short sequence motif" description="'HIGH' region" evidence="13">
    <location>
        <begin position="31"/>
        <end position="41"/>
    </location>
</feature>
<dbReference type="Pfam" id="PF09190">
    <property type="entry name" value="DALR_2"/>
    <property type="match status" value="1"/>
</dbReference>
<evidence type="ECO:0000256" key="5">
    <source>
        <dbReference type="ARBA" id="ARBA00022598"/>
    </source>
</evidence>
<dbReference type="FunFam" id="3.40.50.620:FF:000068">
    <property type="entry name" value="Cysteine--tRNA ligase"/>
    <property type="match status" value="1"/>
</dbReference>
<dbReference type="InterPro" id="IPR024909">
    <property type="entry name" value="Cys-tRNA/MSH_ligase"/>
</dbReference>
<dbReference type="SUPFAM" id="SSF47323">
    <property type="entry name" value="Anticodon-binding domain of a subclass of class I aminoacyl-tRNA synthetases"/>
    <property type="match status" value="1"/>
</dbReference>
<dbReference type="InterPro" id="IPR009080">
    <property type="entry name" value="tRNAsynth_Ia_anticodon-bd"/>
</dbReference>
<reference evidence="15 16" key="1">
    <citation type="submission" date="2019-10" db="EMBL/GenBank/DDBJ databases">
        <title>Georgenia wutianyii sp. nov. and Georgenia yuyongxinii sp. nov. isolated from plateau pika (Ochotona curzoniae) in the Qinghai-Tibet plateau of China.</title>
        <authorList>
            <person name="Tian Z."/>
        </authorList>
    </citation>
    <scope>NUCLEOTIDE SEQUENCE [LARGE SCALE GENOMIC DNA]</scope>
    <source>
        <strain evidence="15 16">JCM 19765</strain>
    </source>
</reference>
<feature type="binding site" evidence="13">
    <location>
        <position position="238"/>
    </location>
    <ligand>
        <name>Zn(2+)</name>
        <dbReference type="ChEBI" id="CHEBI:29105"/>
    </ligand>
</feature>
<evidence type="ECO:0000256" key="3">
    <source>
        <dbReference type="ARBA" id="ARBA00011245"/>
    </source>
</evidence>
<accession>A0A6N7EKH5</accession>
<protein>
    <recommendedName>
        <fullName evidence="13">Cysteine--tRNA ligase</fullName>
        <ecNumber evidence="13">6.1.1.16</ecNumber>
    </recommendedName>
    <alternativeName>
        <fullName evidence="13">Cysteinyl-tRNA synthetase</fullName>
        <shortName evidence="13">CysRS</shortName>
    </alternativeName>
</protein>
<dbReference type="InterPro" id="IPR056411">
    <property type="entry name" value="CysS_C"/>
</dbReference>
<dbReference type="InterPro" id="IPR015273">
    <property type="entry name" value="Cys-tRNA-synt_Ia_DALR"/>
</dbReference>
<dbReference type="GO" id="GO:0005829">
    <property type="term" value="C:cytosol"/>
    <property type="evidence" value="ECO:0007669"/>
    <property type="project" value="TreeGrafter"/>
</dbReference>
<keyword evidence="5 13" id="KW-0436">Ligase</keyword>
<evidence type="ECO:0000256" key="12">
    <source>
        <dbReference type="ARBA" id="ARBA00047398"/>
    </source>
</evidence>
<evidence type="ECO:0000259" key="14">
    <source>
        <dbReference type="SMART" id="SM00840"/>
    </source>
</evidence>
<keyword evidence="4 13" id="KW-0963">Cytoplasm</keyword>
<dbReference type="InterPro" id="IPR014729">
    <property type="entry name" value="Rossmann-like_a/b/a_fold"/>
</dbReference>
<feature type="binding site" evidence="13">
    <location>
        <position position="242"/>
    </location>
    <ligand>
        <name>Zn(2+)</name>
        <dbReference type="ChEBI" id="CHEBI:29105"/>
    </ligand>
</feature>
<dbReference type="RefSeq" id="WP_152193611.1">
    <property type="nucleotide sequence ID" value="NZ_VUKD01000001.1"/>
</dbReference>
<name>A0A6N7EKH5_9MICO</name>
<evidence type="ECO:0000256" key="13">
    <source>
        <dbReference type="HAMAP-Rule" id="MF_00041"/>
    </source>
</evidence>
<keyword evidence="6 13" id="KW-0479">Metal-binding</keyword>
<dbReference type="SUPFAM" id="SSF52374">
    <property type="entry name" value="Nucleotidylyl transferase"/>
    <property type="match status" value="1"/>
</dbReference>
<evidence type="ECO:0000256" key="11">
    <source>
        <dbReference type="ARBA" id="ARBA00023146"/>
    </source>
</evidence>
<sequence length="482" mass="52599">MSLNLYDSATRSVRPFEPLEPGRAGIYLCGATVQGSPHIGHMRASIAFDVLVRWLRRSGLDVTLVRNVTDIDDKILAKSAGADRPWWAWAYRFEQEFTAAYDALGVLRPTYEPRATGHVTEMVELMERLLERGHAYRGEAGNVYFDVRSLPDYGALTRQALENMSVVDEGDGEPDKRDPRDFALWKAPRPGEPATAAWPTPFGRGRPGWHLECSAMAQRYLGETFDIHGGGIDLRFPHHENEQAQSHAAGYDFARYWVHNAWVTTGGEKMSKSLGNSLVVAEVLRETPAAVLRYALGTVHYRSTVEFSDATLAEAAGSWERFSGFVARAVERVGEVPAEEVAGQSPAELPGAFVEAMDDDLNISAALAVVHEQLRAGNTALAEHDDIGARAAQLQVRAMLDVLGLDPLAEPWRSGGSSAGGAGSPEHDALDSLVSAVLAERVEARKDKDWARADALRDRLAEAGVVVEDSAGGARWHLKGTH</sequence>
<dbReference type="GO" id="GO:0005524">
    <property type="term" value="F:ATP binding"/>
    <property type="evidence" value="ECO:0007669"/>
    <property type="project" value="UniProtKB-UniRule"/>
</dbReference>
<dbReference type="PRINTS" id="PR00983">
    <property type="entry name" value="TRNASYNTHCYS"/>
</dbReference>
<evidence type="ECO:0000313" key="15">
    <source>
        <dbReference type="EMBL" id="MPV37588.1"/>
    </source>
</evidence>
<dbReference type="PANTHER" id="PTHR10890:SF30">
    <property type="entry name" value="CYSTEINE--TRNA LIGASE"/>
    <property type="match status" value="1"/>
</dbReference>
<dbReference type="Gene3D" id="3.40.50.620">
    <property type="entry name" value="HUPs"/>
    <property type="match status" value="1"/>
</dbReference>
<dbReference type="InterPro" id="IPR032678">
    <property type="entry name" value="tRNA-synt_1_cat_dom"/>
</dbReference>
<dbReference type="CDD" id="cd00672">
    <property type="entry name" value="CysRS_core"/>
    <property type="match status" value="1"/>
</dbReference>
<feature type="short sequence motif" description="'KMSKS' region" evidence="13">
    <location>
        <begin position="269"/>
        <end position="273"/>
    </location>
</feature>
<keyword evidence="9 13" id="KW-0067">ATP-binding</keyword>
<evidence type="ECO:0000256" key="8">
    <source>
        <dbReference type="ARBA" id="ARBA00022833"/>
    </source>
</evidence>
<dbReference type="GO" id="GO:0008270">
    <property type="term" value="F:zinc ion binding"/>
    <property type="evidence" value="ECO:0007669"/>
    <property type="project" value="UniProtKB-UniRule"/>
</dbReference>
<dbReference type="Pfam" id="PF23493">
    <property type="entry name" value="CysS_C"/>
    <property type="match status" value="1"/>
</dbReference>
<dbReference type="AlphaFoldDB" id="A0A6N7EKH5"/>
<comment type="similarity">
    <text evidence="2 13">Belongs to the class-I aminoacyl-tRNA synthetase family.</text>
</comment>
<dbReference type="HAMAP" id="MF_00041">
    <property type="entry name" value="Cys_tRNA_synth"/>
    <property type="match status" value="1"/>
</dbReference>
<dbReference type="Pfam" id="PF01406">
    <property type="entry name" value="tRNA-synt_1e"/>
    <property type="match status" value="1"/>
</dbReference>
<keyword evidence="11 13" id="KW-0030">Aminoacyl-tRNA synthetase</keyword>
<evidence type="ECO:0000256" key="1">
    <source>
        <dbReference type="ARBA" id="ARBA00004496"/>
    </source>
</evidence>
<organism evidence="15 16">
    <name type="scientific">Georgenia subflava</name>
    <dbReference type="NCBI Taxonomy" id="1622177"/>
    <lineage>
        <taxon>Bacteria</taxon>
        <taxon>Bacillati</taxon>
        <taxon>Actinomycetota</taxon>
        <taxon>Actinomycetes</taxon>
        <taxon>Micrococcales</taxon>
        <taxon>Bogoriellaceae</taxon>
        <taxon>Georgenia</taxon>
    </lineage>
</organism>
<dbReference type="GO" id="GO:0004817">
    <property type="term" value="F:cysteine-tRNA ligase activity"/>
    <property type="evidence" value="ECO:0007669"/>
    <property type="project" value="UniProtKB-UniRule"/>
</dbReference>
<evidence type="ECO:0000256" key="6">
    <source>
        <dbReference type="ARBA" id="ARBA00022723"/>
    </source>
</evidence>
<keyword evidence="7 13" id="KW-0547">Nucleotide-binding</keyword>
<evidence type="ECO:0000256" key="10">
    <source>
        <dbReference type="ARBA" id="ARBA00022917"/>
    </source>
</evidence>
<dbReference type="GO" id="GO:0006423">
    <property type="term" value="P:cysteinyl-tRNA aminoacylation"/>
    <property type="evidence" value="ECO:0007669"/>
    <property type="project" value="UniProtKB-UniRule"/>
</dbReference>
<feature type="binding site" evidence="13">
    <location>
        <position position="29"/>
    </location>
    <ligand>
        <name>Zn(2+)</name>
        <dbReference type="ChEBI" id="CHEBI:29105"/>
    </ligand>
</feature>